<proteinExistence type="predicted"/>
<protein>
    <recommendedName>
        <fullName evidence="1">Minor capsid protein P8 central region domain-containing protein</fullName>
    </recommendedName>
</protein>
<evidence type="ECO:0000313" key="2">
    <source>
        <dbReference type="EMBL" id="QHU18353.1"/>
    </source>
</evidence>
<feature type="domain" description="Minor capsid protein P8 central region" evidence="1">
    <location>
        <begin position="49"/>
        <end position="163"/>
    </location>
</feature>
<name>A0A6C0KM38_9ZZZZ</name>
<evidence type="ECO:0000259" key="1">
    <source>
        <dbReference type="Pfam" id="PF19065"/>
    </source>
</evidence>
<dbReference type="Pfam" id="PF19065">
    <property type="entry name" value="P8_CR"/>
    <property type="match status" value="1"/>
</dbReference>
<organism evidence="2">
    <name type="scientific">viral metagenome</name>
    <dbReference type="NCBI Taxonomy" id="1070528"/>
    <lineage>
        <taxon>unclassified sequences</taxon>
        <taxon>metagenomes</taxon>
        <taxon>organismal metagenomes</taxon>
    </lineage>
</organism>
<reference evidence="2" key="1">
    <citation type="journal article" date="2020" name="Nature">
        <title>Giant virus diversity and host interactions through global metagenomics.</title>
        <authorList>
            <person name="Schulz F."/>
            <person name="Roux S."/>
            <person name="Paez-Espino D."/>
            <person name="Jungbluth S."/>
            <person name="Walsh D.A."/>
            <person name="Denef V.J."/>
            <person name="McMahon K.D."/>
            <person name="Konstantinidis K.T."/>
            <person name="Eloe-Fadrosh E.A."/>
            <person name="Kyrpides N.C."/>
            <person name="Woyke T."/>
        </authorList>
    </citation>
    <scope>NUCLEOTIDE SEQUENCE</scope>
    <source>
        <strain evidence="2">GVMAG-S-3300013006-138</strain>
    </source>
</reference>
<accession>A0A6C0KM38</accession>
<dbReference type="EMBL" id="MN740928">
    <property type="protein sequence ID" value="QHU18353.1"/>
    <property type="molecule type" value="Genomic_DNA"/>
</dbReference>
<dbReference type="AlphaFoldDB" id="A0A6C0KM38"/>
<dbReference type="InterPro" id="IPR043916">
    <property type="entry name" value="P8_CR"/>
</dbReference>
<sequence>MNNGRVNLFAPPSAGGEGAALKAGAAKAFGYQTSSEVQFQSDMLRGNWEQNALSTGFFSQENLLRIQTAIRRSVYERSQPKGYVIDDQSVDELKMIMRGLFYQFAKNQPNNIQGQIEELNGRVVEWSVPHILSAVDHYIYYLKDIDTLPVPLEQPVHLSRAGTRSKPLNPFM</sequence>